<accession>A0ABS7A9J2</accession>
<reference evidence="3 4" key="1">
    <citation type="submission" date="2021-07" db="EMBL/GenBank/DDBJ databases">
        <authorList>
            <person name="So Y."/>
        </authorList>
    </citation>
    <scope>NUCLEOTIDE SEQUENCE [LARGE SCALE GENOMIC DNA]</scope>
    <source>
        <strain evidence="3 4">HJA6</strain>
    </source>
</reference>
<dbReference type="SUPFAM" id="SSF53067">
    <property type="entry name" value="Actin-like ATPase domain"/>
    <property type="match status" value="2"/>
</dbReference>
<evidence type="ECO:0000313" key="4">
    <source>
        <dbReference type="Proteomes" id="UP001196565"/>
    </source>
</evidence>
<keyword evidence="4" id="KW-1185">Reference proteome</keyword>
<evidence type="ECO:0000313" key="3">
    <source>
        <dbReference type="EMBL" id="MBW6398968.1"/>
    </source>
</evidence>
<comment type="caution">
    <text evidence="3">The sequence shown here is derived from an EMBL/GenBank/DDBJ whole genome shotgun (WGS) entry which is preliminary data.</text>
</comment>
<dbReference type="EMBL" id="JAHYBZ010000004">
    <property type="protein sequence ID" value="MBW6398968.1"/>
    <property type="molecule type" value="Genomic_DNA"/>
</dbReference>
<name>A0ABS7A9J2_9PROT</name>
<dbReference type="CDD" id="cd10231">
    <property type="entry name" value="ASKHA_NBD_HSP70_YegD-like"/>
    <property type="match status" value="1"/>
</dbReference>
<organism evidence="3 4">
    <name type="scientific">Roseomonas alba</name>
    <dbReference type="NCBI Taxonomy" id="2846776"/>
    <lineage>
        <taxon>Bacteria</taxon>
        <taxon>Pseudomonadati</taxon>
        <taxon>Pseudomonadota</taxon>
        <taxon>Alphaproteobacteria</taxon>
        <taxon>Acetobacterales</taxon>
        <taxon>Roseomonadaceae</taxon>
        <taxon>Roseomonas</taxon>
    </lineage>
</organism>
<dbReference type="InterPro" id="IPR042054">
    <property type="entry name" value="YegD-like"/>
</dbReference>
<evidence type="ECO:0000256" key="1">
    <source>
        <dbReference type="ARBA" id="ARBA00022741"/>
    </source>
</evidence>
<dbReference type="Pfam" id="PF00012">
    <property type="entry name" value="HSP70"/>
    <property type="match status" value="2"/>
</dbReference>
<sequence>MPPAIGIDFGTTNSVVAMVAADGSVRALQHPTGEVFRSILCFWAGADGRPHKAAGSAAIDAYLEEPLDSRLIMSMKSYLAQRSFTETRIFGRAWTLEGLIALFLKELLAPFASELAGARVTVGRPVRFVGERADNDFGEQRLRTAFAEAGLADVEVGLEPAAAGHRFAQELDHPATVLVADFGGGTSDFSLLRFDPGPPRRVTALGHSGVGIAGDAFDFRIIDHVVSPLLGKGTQYTVMGGSPLPVPPAWYAAFARWNQLSMMRAPRTLRDIATVARTAEHPERLHHLIALIEQEAGYALYRAVSGVKAALSKQDSAVLDFEHGDFELRTEIARRDFEAWIAPELARIATAVDAALADAQVGPEAVDRVFLTGGTSLVPAVRRIFEERFGADRVLSGGEFVSVAEGLALMAREPA</sequence>
<dbReference type="Proteomes" id="UP001196565">
    <property type="component" value="Unassembled WGS sequence"/>
</dbReference>
<gene>
    <name evidence="3" type="ORF">KPL78_13975</name>
</gene>
<dbReference type="PRINTS" id="PR00301">
    <property type="entry name" value="HEATSHOCK70"/>
</dbReference>
<protein>
    <submittedName>
        <fullName evidence="3">Hsp70 family protein</fullName>
    </submittedName>
</protein>
<evidence type="ECO:0000256" key="2">
    <source>
        <dbReference type="ARBA" id="ARBA00022840"/>
    </source>
</evidence>
<keyword evidence="1" id="KW-0547">Nucleotide-binding</keyword>
<dbReference type="Gene3D" id="3.30.420.40">
    <property type="match status" value="3"/>
</dbReference>
<dbReference type="RefSeq" id="WP_219763559.1">
    <property type="nucleotide sequence ID" value="NZ_JAHYBZ010000004.1"/>
</dbReference>
<dbReference type="Gene3D" id="3.90.640.10">
    <property type="entry name" value="Actin, Chain A, domain 4"/>
    <property type="match status" value="2"/>
</dbReference>
<proteinExistence type="predicted"/>
<keyword evidence="2" id="KW-0067">ATP-binding</keyword>
<dbReference type="PANTHER" id="PTHR19375">
    <property type="entry name" value="HEAT SHOCK PROTEIN 70KDA"/>
    <property type="match status" value="1"/>
</dbReference>
<dbReference type="InterPro" id="IPR013126">
    <property type="entry name" value="Hsp_70_fam"/>
</dbReference>
<dbReference type="InterPro" id="IPR043129">
    <property type="entry name" value="ATPase_NBD"/>
</dbReference>